<gene>
    <name evidence="2" type="primary">ATP8</name>
</gene>
<dbReference type="RefSeq" id="YP_010352855.1">
    <property type="nucleotide sequence ID" value="NC_062678.1"/>
</dbReference>
<keyword evidence="1" id="KW-0472">Membrane</keyword>
<dbReference type="AlphaFoldDB" id="A0A8T9JAB0"/>
<proteinExistence type="predicted"/>
<evidence type="ECO:0000313" key="2">
    <source>
        <dbReference type="EMBL" id="UOF70169.1"/>
    </source>
</evidence>
<sequence length="51" mass="6317">MPQMFPMNWLLMFLTFVTMYLLMTLFINYNYTHSPMTTQSMLSKTKLNWKW</sequence>
<evidence type="ECO:0000256" key="1">
    <source>
        <dbReference type="SAM" id="Phobius"/>
    </source>
</evidence>
<dbReference type="EMBL" id="MT394507">
    <property type="protein sequence ID" value="UOF70247.1"/>
    <property type="molecule type" value="Genomic_DNA"/>
</dbReference>
<dbReference type="EMBL" id="MT394526">
    <property type="protein sequence ID" value="UOF70494.1"/>
    <property type="molecule type" value="Genomic_DNA"/>
</dbReference>
<name>A0A8T9JAB0_9MYRI</name>
<keyword evidence="1" id="KW-0812">Transmembrane</keyword>
<dbReference type="CTD" id="4509"/>
<geneLocation type="mitochondrion" evidence="2"/>
<organism evidence="2">
    <name type="scientific">Tropostreptus sigmatospinus</name>
    <dbReference type="NCBI Taxonomy" id="2931685"/>
    <lineage>
        <taxon>Eukaryota</taxon>
        <taxon>Metazoa</taxon>
        <taxon>Ecdysozoa</taxon>
        <taxon>Arthropoda</taxon>
        <taxon>Myriapoda</taxon>
        <taxon>Diplopoda</taxon>
        <taxon>Helminthomorpha</taxon>
        <taxon>Spirostreptida</taxon>
        <taxon>Spirostreptidae</taxon>
        <taxon>Tropostreptus</taxon>
    </lineage>
</organism>
<keyword evidence="2" id="KW-0496">Mitochondrion</keyword>
<reference evidence="2" key="1">
    <citation type="submission" date="2020-04" db="EMBL/GenBank/DDBJ databases">
        <title>Complete mitochondrial genomes from museum specimens uncover millipede evolution in the Eastern Arc Mountains.</title>
        <authorList>
            <person name="Margaryan A."/>
        </authorList>
    </citation>
    <scope>NUCLEOTIDE SEQUENCE</scope>
</reference>
<dbReference type="EMBL" id="MT394501">
    <property type="protein sequence ID" value="UOF70169.1"/>
    <property type="molecule type" value="Genomic_DNA"/>
</dbReference>
<feature type="transmembrane region" description="Helical" evidence="1">
    <location>
        <begin position="6"/>
        <end position="31"/>
    </location>
</feature>
<protein>
    <submittedName>
        <fullName evidence="2">ATP synthase F0 subunit 8</fullName>
    </submittedName>
</protein>
<keyword evidence="1" id="KW-1133">Transmembrane helix</keyword>
<accession>A0A8T9JAB0</accession>
<dbReference type="GeneID" id="71887066"/>